<dbReference type="FunFam" id="2.60.40.1930:FF:000005">
    <property type="entry name" value="complement C4-A isoform X3"/>
    <property type="match status" value="1"/>
</dbReference>
<dbReference type="InterPro" id="IPR048847">
    <property type="entry name" value="C4_MG1"/>
</dbReference>
<dbReference type="GO" id="GO:0004866">
    <property type="term" value="F:endopeptidase inhibitor activity"/>
    <property type="evidence" value="ECO:0007669"/>
    <property type="project" value="InterPro"/>
</dbReference>
<dbReference type="Pfam" id="PF21145">
    <property type="entry name" value="C4_MG1"/>
    <property type="match status" value="1"/>
</dbReference>
<accession>A0A9D3XPH0</accession>
<dbReference type="Proteomes" id="UP000827986">
    <property type="component" value="Unassembled WGS sequence"/>
</dbReference>
<dbReference type="Gene3D" id="2.60.40.1940">
    <property type="match status" value="1"/>
</dbReference>
<keyword evidence="1" id="KW-0812">Transmembrane</keyword>
<dbReference type="GO" id="GO:0006956">
    <property type="term" value="P:complement activation"/>
    <property type="evidence" value="ECO:0007669"/>
    <property type="project" value="TreeGrafter"/>
</dbReference>
<sequence>MAAPRLVPVGVEVGVLLQAEGVAGQLDGTLYFQNEVNTRQKCSGEKLFSLRPENGHMQLLSLKVTPELAGRCGLAALRRGRYVQLVARSPQLPPPGARTLRLAWTSRRGQLFIQTDKPVYTPRQKVHFRVFALNHELRPTAESITITVLNSQGLQVRKVERFPQNWVITDQLSIPDISEPGTWRITARFSNALESNTSAEFEIVPDRTHMLVRGEGAPDLRIDLQVRFVYGKGVNGVAYLRFGVSNEDGEKTFLRGLEQQVTAWGFPTRDIEVSWLRGNTTLPGAEAGPGLPSGDGCYQRQSRLRVPEGEAQGVRCQGRHGDLETPLETAWASRSPLYRGGVSPGTVAGATLGALGGLAGLAGALLLCRRRARWKLGQSRLGLASGRIFHPDTWVPGHPRLDT</sequence>
<keyword evidence="1" id="KW-1133">Transmembrane helix</keyword>
<dbReference type="Pfam" id="PF01835">
    <property type="entry name" value="MG2"/>
    <property type="match status" value="1"/>
</dbReference>
<dbReference type="InterPro" id="IPR002890">
    <property type="entry name" value="MG2"/>
</dbReference>
<dbReference type="AlphaFoldDB" id="A0A9D3XPH0"/>
<dbReference type="Gene3D" id="2.60.40.1930">
    <property type="match status" value="2"/>
</dbReference>
<evidence type="ECO:0000313" key="4">
    <source>
        <dbReference type="EMBL" id="KAH1182993.1"/>
    </source>
</evidence>
<dbReference type="GO" id="GO:0005615">
    <property type="term" value="C:extracellular space"/>
    <property type="evidence" value="ECO:0007669"/>
    <property type="project" value="TreeGrafter"/>
</dbReference>
<dbReference type="InterPro" id="IPR050473">
    <property type="entry name" value="A2M/Complement_sys"/>
</dbReference>
<feature type="domain" description="Macroglobulin" evidence="2">
    <location>
        <begin position="111"/>
        <end position="203"/>
    </location>
</feature>
<keyword evidence="1" id="KW-0472">Membrane</keyword>
<dbReference type="Gene3D" id="2.60.40.10">
    <property type="entry name" value="Immunoglobulins"/>
    <property type="match status" value="1"/>
</dbReference>
<feature type="domain" description="Complement C4 MG1" evidence="3">
    <location>
        <begin position="3"/>
        <end position="94"/>
    </location>
</feature>
<keyword evidence="5" id="KW-1185">Reference proteome</keyword>
<protein>
    <submittedName>
        <fullName evidence="4">Uncharacterized protein</fullName>
    </submittedName>
</protein>
<dbReference type="EMBL" id="JAHDVG010000466">
    <property type="protein sequence ID" value="KAH1182993.1"/>
    <property type="molecule type" value="Genomic_DNA"/>
</dbReference>
<name>A0A9D3XPH0_9SAUR</name>
<evidence type="ECO:0000259" key="2">
    <source>
        <dbReference type="Pfam" id="PF01835"/>
    </source>
</evidence>
<dbReference type="InterPro" id="IPR013783">
    <property type="entry name" value="Ig-like_fold"/>
</dbReference>
<dbReference type="PANTHER" id="PTHR11412:SF86">
    <property type="entry name" value="COMPLEMENT C4-A-RELATED"/>
    <property type="match status" value="1"/>
</dbReference>
<dbReference type="InterPro" id="IPR036179">
    <property type="entry name" value="Ig-like_dom_sf"/>
</dbReference>
<dbReference type="SUPFAM" id="SSF48726">
    <property type="entry name" value="Immunoglobulin"/>
    <property type="match status" value="1"/>
</dbReference>
<evidence type="ECO:0000313" key="5">
    <source>
        <dbReference type="Proteomes" id="UP000827986"/>
    </source>
</evidence>
<comment type="caution">
    <text evidence="4">The sequence shown here is derived from an EMBL/GenBank/DDBJ whole genome shotgun (WGS) entry which is preliminary data.</text>
</comment>
<reference evidence="4" key="1">
    <citation type="submission" date="2021-09" db="EMBL/GenBank/DDBJ databases">
        <title>The genome of Mauremys mutica provides insights into the evolution of semi-aquatic lifestyle.</title>
        <authorList>
            <person name="Gong S."/>
            <person name="Gao Y."/>
        </authorList>
    </citation>
    <scope>NUCLEOTIDE SEQUENCE</scope>
    <source>
        <strain evidence="4">MM-2020</strain>
        <tissue evidence="4">Muscle</tissue>
    </source>
</reference>
<organism evidence="4 5">
    <name type="scientific">Mauremys mutica</name>
    <name type="common">yellowpond turtle</name>
    <dbReference type="NCBI Taxonomy" id="74926"/>
    <lineage>
        <taxon>Eukaryota</taxon>
        <taxon>Metazoa</taxon>
        <taxon>Chordata</taxon>
        <taxon>Craniata</taxon>
        <taxon>Vertebrata</taxon>
        <taxon>Euteleostomi</taxon>
        <taxon>Archelosauria</taxon>
        <taxon>Testudinata</taxon>
        <taxon>Testudines</taxon>
        <taxon>Cryptodira</taxon>
        <taxon>Durocryptodira</taxon>
        <taxon>Testudinoidea</taxon>
        <taxon>Geoemydidae</taxon>
        <taxon>Geoemydinae</taxon>
        <taxon>Mauremys</taxon>
    </lineage>
</organism>
<feature type="transmembrane region" description="Helical" evidence="1">
    <location>
        <begin position="347"/>
        <end position="368"/>
    </location>
</feature>
<gene>
    <name evidence="4" type="ORF">KIL84_004485</name>
</gene>
<evidence type="ECO:0000256" key="1">
    <source>
        <dbReference type="SAM" id="Phobius"/>
    </source>
</evidence>
<evidence type="ECO:0000259" key="3">
    <source>
        <dbReference type="Pfam" id="PF21145"/>
    </source>
</evidence>
<proteinExistence type="predicted"/>
<dbReference type="PANTHER" id="PTHR11412">
    <property type="entry name" value="MACROGLOBULIN / COMPLEMENT"/>
    <property type="match status" value="1"/>
</dbReference>